<dbReference type="CDD" id="cd06222">
    <property type="entry name" value="RNase_H_like"/>
    <property type="match status" value="1"/>
</dbReference>
<gene>
    <name evidence="3" type="ORF">LUZ63_010191</name>
</gene>
<organism evidence="3 4">
    <name type="scientific">Rhynchospora breviuscula</name>
    <dbReference type="NCBI Taxonomy" id="2022672"/>
    <lineage>
        <taxon>Eukaryota</taxon>
        <taxon>Viridiplantae</taxon>
        <taxon>Streptophyta</taxon>
        <taxon>Embryophyta</taxon>
        <taxon>Tracheophyta</taxon>
        <taxon>Spermatophyta</taxon>
        <taxon>Magnoliopsida</taxon>
        <taxon>Liliopsida</taxon>
        <taxon>Poales</taxon>
        <taxon>Cyperaceae</taxon>
        <taxon>Cyperoideae</taxon>
        <taxon>Rhynchosporeae</taxon>
        <taxon>Rhynchospora</taxon>
    </lineage>
</organism>
<dbReference type="Pfam" id="PF13456">
    <property type="entry name" value="RVT_3"/>
    <property type="match status" value="1"/>
</dbReference>
<dbReference type="InterPro" id="IPR012337">
    <property type="entry name" value="RNaseH-like_sf"/>
</dbReference>
<dbReference type="PANTHER" id="PTHR33116:SF86">
    <property type="entry name" value="REVERSE TRANSCRIPTASE DOMAIN-CONTAINING PROTEIN"/>
    <property type="match status" value="1"/>
</dbReference>
<feature type="domain" description="RNase H type-1" evidence="1">
    <location>
        <begin position="508"/>
        <end position="626"/>
    </location>
</feature>
<feature type="domain" description="Reverse transcriptase zinc-binding" evidence="2">
    <location>
        <begin position="311"/>
        <end position="399"/>
    </location>
</feature>
<evidence type="ECO:0000313" key="4">
    <source>
        <dbReference type="Proteomes" id="UP001151287"/>
    </source>
</evidence>
<name>A0A9Q0HPQ4_9POAL</name>
<accession>A0A9Q0HPQ4</accession>
<dbReference type="InterPro" id="IPR002156">
    <property type="entry name" value="RNaseH_domain"/>
</dbReference>
<dbReference type="InterPro" id="IPR026960">
    <property type="entry name" value="RVT-Znf"/>
</dbReference>
<dbReference type="EMBL" id="JAMQYH010000003">
    <property type="protein sequence ID" value="KAJ1693493.1"/>
    <property type="molecule type" value="Genomic_DNA"/>
</dbReference>
<evidence type="ECO:0000259" key="1">
    <source>
        <dbReference type="Pfam" id="PF13456"/>
    </source>
</evidence>
<dbReference type="SUPFAM" id="SSF53098">
    <property type="entry name" value="Ribonuclease H-like"/>
    <property type="match status" value="1"/>
</dbReference>
<dbReference type="InterPro" id="IPR044730">
    <property type="entry name" value="RNase_H-like_dom_plant"/>
</dbReference>
<evidence type="ECO:0000313" key="3">
    <source>
        <dbReference type="EMBL" id="KAJ1693493.1"/>
    </source>
</evidence>
<dbReference type="GO" id="GO:0004523">
    <property type="term" value="F:RNA-DNA hybrid ribonuclease activity"/>
    <property type="evidence" value="ECO:0007669"/>
    <property type="project" value="InterPro"/>
</dbReference>
<keyword evidence="4" id="KW-1185">Reference proteome</keyword>
<sequence length="665" mass="76521">MEEFGKVSGLVINPAKSKLWFSKRCNEQVIQVVQAKLRADLAGQEERYLGALLSSSNSARKTGNMLLEKLKAKLSGWKSSMLSHAGRLILIKSVLMSVPVYFMSIEVLPKGLIKQMDSLIAKFFWGKSDQTRYMSFVSWAKICKDTNMGGLGVRQLKLFGDALFMKLIWDMMSNGNKMWVQVCKSKYYSNLGFWRANNVAGGSPLWRQAVKMRDFFKENVKWQIASGDDITVLSQPWYQHWEIAAHATKHDRHKTVGQLFDFDADRWDRDEVIRMLGEHAHAFITQNVQKPMRVSGLKDRLVWNHTKSGNYTVKDGYDCLIKTMSPQLTEVPWKYIWEWKKIAPKVRIFLWRLLSNGLPLGQNLHHRIQSISPMCSRCGQENEYATHCFFFCQGSRMVWFGGNLGIRTENLPLNIAEAVLYITHGMQEENIRTFCYTLWEIWLARNETLFHHVAFDPGTVCNKVKAWLCTVGQEDRANSITDQNALQVPYGFAVEEWQVVVDASWDTSHRAGIAYLVYQGGKLIKLGMEKHTAVDPFYAEAMAIDKAISEFQRLLGDETYNRVTFFSDCLNLINALADRCIENLPSWRARPLIAKIVNHLNNLGDKIVMEHVNRDAVKPAHDMANHTRRHGDSYHGIPIVSVMRELRINMRIDNKFFQQVQERPP</sequence>
<dbReference type="PANTHER" id="PTHR33116">
    <property type="entry name" value="REVERSE TRANSCRIPTASE ZINC-BINDING DOMAIN-CONTAINING PROTEIN-RELATED-RELATED"/>
    <property type="match status" value="1"/>
</dbReference>
<protein>
    <submittedName>
        <fullName evidence="3">Uncharacterized protein</fullName>
    </submittedName>
</protein>
<reference evidence="3" key="1">
    <citation type="journal article" date="2022" name="Cell">
        <title>Repeat-based holocentromeres influence genome architecture and karyotype evolution.</title>
        <authorList>
            <person name="Hofstatter P.G."/>
            <person name="Thangavel G."/>
            <person name="Lux T."/>
            <person name="Neumann P."/>
            <person name="Vondrak T."/>
            <person name="Novak P."/>
            <person name="Zhang M."/>
            <person name="Costa L."/>
            <person name="Castellani M."/>
            <person name="Scott A."/>
            <person name="Toegelov H."/>
            <person name="Fuchs J."/>
            <person name="Mata-Sucre Y."/>
            <person name="Dias Y."/>
            <person name="Vanzela A.L.L."/>
            <person name="Huettel B."/>
            <person name="Almeida C.C.S."/>
            <person name="Simkova H."/>
            <person name="Souza G."/>
            <person name="Pedrosa-Harand A."/>
            <person name="Macas J."/>
            <person name="Mayer K.F.X."/>
            <person name="Houben A."/>
            <person name="Marques A."/>
        </authorList>
    </citation>
    <scope>NUCLEOTIDE SEQUENCE</scope>
    <source>
        <strain evidence="3">RhyBre1mFocal</strain>
    </source>
</reference>
<dbReference type="Pfam" id="PF13966">
    <property type="entry name" value="zf-RVT"/>
    <property type="match status" value="1"/>
</dbReference>
<evidence type="ECO:0000259" key="2">
    <source>
        <dbReference type="Pfam" id="PF13966"/>
    </source>
</evidence>
<dbReference type="OrthoDB" id="674451at2759"/>
<comment type="caution">
    <text evidence="3">The sequence shown here is derived from an EMBL/GenBank/DDBJ whole genome shotgun (WGS) entry which is preliminary data.</text>
</comment>
<dbReference type="AlphaFoldDB" id="A0A9Q0HPQ4"/>
<dbReference type="InterPro" id="IPR036397">
    <property type="entry name" value="RNaseH_sf"/>
</dbReference>
<dbReference type="Gene3D" id="3.30.420.10">
    <property type="entry name" value="Ribonuclease H-like superfamily/Ribonuclease H"/>
    <property type="match status" value="1"/>
</dbReference>
<proteinExistence type="predicted"/>
<dbReference type="GO" id="GO:0003676">
    <property type="term" value="F:nucleic acid binding"/>
    <property type="evidence" value="ECO:0007669"/>
    <property type="project" value="InterPro"/>
</dbReference>
<dbReference type="Proteomes" id="UP001151287">
    <property type="component" value="Unassembled WGS sequence"/>
</dbReference>